<evidence type="ECO:0000256" key="1">
    <source>
        <dbReference type="SAM" id="MobiDB-lite"/>
    </source>
</evidence>
<name>A0A397IB38_9GLOM</name>
<feature type="compositionally biased region" description="Low complexity" evidence="1">
    <location>
        <begin position="8"/>
        <end position="20"/>
    </location>
</feature>
<comment type="caution">
    <text evidence="2">The sequence shown here is derived from an EMBL/GenBank/DDBJ whole genome shotgun (WGS) entry which is preliminary data.</text>
</comment>
<evidence type="ECO:0000313" key="2">
    <source>
        <dbReference type="EMBL" id="RHZ72162.1"/>
    </source>
</evidence>
<accession>A0A397IB38</accession>
<dbReference type="EMBL" id="PQFF01000226">
    <property type="protein sequence ID" value="RHZ72162.1"/>
    <property type="molecule type" value="Genomic_DNA"/>
</dbReference>
<feature type="region of interest" description="Disordered" evidence="1">
    <location>
        <begin position="1"/>
        <end position="27"/>
    </location>
</feature>
<organism evidence="2 3">
    <name type="scientific">Diversispora epigaea</name>
    <dbReference type="NCBI Taxonomy" id="1348612"/>
    <lineage>
        <taxon>Eukaryota</taxon>
        <taxon>Fungi</taxon>
        <taxon>Fungi incertae sedis</taxon>
        <taxon>Mucoromycota</taxon>
        <taxon>Glomeromycotina</taxon>
        <taxon>Glomeromycetes</taxon>
        <taxon>Diversisporales</taxon>
        <taxon>Diversisporaceae</taxon>
        <taxon>Diversispora</taxon>
    </lineage>
</organism>
<evidence type="ECO:0000313" key="3">
    <source>
        <dbReference type="Proteomes" id="UP000266861"/>
    </source>
</evidence>
<keyword evidence="3" id="KW-1185">Reference proteome</keyword>
<gene>
    <name evidence="2" type="ORF">Glove_245g21</name>
</gene>
<protein>
    <submittedName>
        <fullName evidence="2">Uncharacterized protein</fullName>
    </submittedName>
</protein>
<sequence length="78" mass="9158">MNETIKVTTLTSTSTTTTTTARKRKHEEIEELKRDEVRELEEKIAILEDHANKRRKWERFTATMIGMFAGVCDVRDFL</sequence>
<dbReference type="AlphaFoldDB" id="A0A397IB38"/>
<reference evidence="2 3" key="1">
    <citation type="submission" date="2018-08" db="EMBL/GenBank/DDBJ databases">
        <title>Genome and evolution of the arbuscular mycorrhizal fungus Diversispora epigaea (formerly Glomus versiforme) and its bacterial endosymbionts.</title>
        <authorList>
            <person name="Sun X."/>
            <person name="Fei Z."/>
            <person name="Harrison M."/>
        </authorList>
    </citation>
    <scope>NUCLEOTIDE SEQUENCE [LARGE SCALE GENOMIC DNA]</scope>
    <source>
        <strain evidence="2 3">IT104</strain>
    </source>
</reference>
<dbReference type="Proteomes" id="UP000266861">
    <property type="component" value="Unassembled WGS sequence"/>
</dbReference>
<proteinExistence type="predicted"/>